<reference evidence="5" key="1">
    <citation type="submission" date="2022-07" db="EMBL/GenBank/DDBJ databases">
        <authorList>
            <person name="Macas J."/>
            <person name="Novak P."/>
            <person name="Neumann P."/>
        </authorList>
    </citation>
    <scope>NUCLEOTIDE SEQUENCE</scope>
</reference>
<dbReference type="InterPro" id="IPR011993">
    <property type="entry name" value="PH-like_dom_sf"/>
</dbReference>
<dbReference type="GO" id="GO:0005829">
    <property type="term" value="C:cytosol"/>
    <property type="evidence" value="ECO:0007669"/>
    <property type="project" value="TreeGrafter"/>
</dbReference>
<dbReference type="Proteomes" id="UP001152484">
    <property type="component" value="Unassembled WGS sequence"/>
</dbReference>
<organism evidence="5 6">
    <name type="scientific">Cuscuta europaea</name>
    <name type="common">European dodder</name>
    <dbReference type="NCBI Taxonomy" id="41803"/>
    <lineage>
        <taxon>Eukaryota</taxon>
        <taxon>Viridiplantae</taxon>
        <taxon>Streptophyta</taxon>
        <taxon>Embryophyta</taxon>
        <taxon>Tracheophyta</taxon>
        <taxon>Spermatophyta</taxon>
        <taxon>Magnoliopsida</taxon>
        <taxon>eudicotyledons</taxon>
        <taxon>Gunneridae</taxon>
        <taxon>Pentapetalae</taxon>
        <taxon>asterids</taxon>
        <taxon>lamiids</taxon>
        <taxon>Solanales</taxon>
        <taxon>Convolvulaceae</taxon>
        <taxon>Cuscuteae</taxon>
        <taxon>Cuscuta</taxon>
        <taxon>Cuscuta subgen. Cuscuta</taxon>
    </lineage>
</organism>
<dbReference type="Gene3D" id="2.30.29.30">
    <property type="entry name" value="Pleckstrin-homology domain (PH domain)/Phosphotyrosine-binding domain (PTB)"/>
    <property type="match status" value="1"/>
</dbReference>
<gene>
    <name evidence="5" type="ORF">CEURO_LOCUS3364</name>
</gene>
<dbReference type="GO" id="GO:0000387">
    <property type="term" value="P:spliceosomal snRNP assembly"/>
    <property type="evidence" value="ECO:0007669"/>
    <property type="project" value="TreeGrafter"/>
</dbReference>
<evidence type="ECO:0000313" key="6">
    <source>
        <dbReference type="Proteomes" id="UP001152484"/>
    </source>
</evidence>
<dbReference type="GO" id="GO:0045292">
    <property type="term" value="P:mRNA cis splicing, via spliceosome"/>
    <property type="evidence" value="ECO:0007669"/>
    <property type="project" value="TreeGrafter"/>
</dbReference>
<dbReference type="Pfam" id="PF03517">
    <property type="entry name" value="Voldacs"/>
    <property type="match status" value="1"/>
</dbReference>
<dbReference type="PANTHER" id="PTHR21399:SF0">
    <property type="entry name" value="METHYLOSOME SUBUNIT PICLN"/>
    <property type="match status" value="1"/>
</dbReference>
<comment type="subcellular location">
    <subcellularLocation>
        <location evidence="2">Cytoplasm</location>
    </subcellularLocation>
    <subcellularLocation>
        <location evidence="1">Nucleus</location>
    </subcellularLocation>
</comment>
<dbReference type="InterPro" id="IPR039924">
    <property type="entry name" value="ICln/Lot5/Saf5"/>
</dbReference>
<dbReference type="PANTHER" id="PTHR21399">
    <property type="entry name" value="CHLORIDE CONDUCTANCE REGULATORY PROTEIN ICLN"/>
    <property type="match status" value="1"/>
</dbReference>
<proteinExistence type="predicted"/>
<comment type="caution">
    <text evidence="5">The sequence shown here is derived from an EMBL/GenBank/DDBJ whole genome shotgun (WGS) entry which is preliminary data.</text>
</comment>
<protein>
    <recommendedName>
        <fullName evidence="7">Chloride conductance regulatory protein ICln</fullName>
    </recommendedName>
</protein>
<dbReference type="OrthoDB" id="19714at2759"/>
<evidence type="ECO:0000256" key="1">
    <source>
        <dbReference type="ARBA" id="ARBA00004123"/>
    </source>
</evidence>
<keyword evidence="6" id="KW-1185">Reference proteome</keyword>
<keyword evidence="4" id="KW-0539">Nucleus</keyword>
<accession>A0A9P1E0H2</accession>
<evidence type="ECO:0008006" key="7">
    <source>
        <dbReference type="Google" id="ProtNLM"/>
    </source>
</evidence>
<name>A0A9P1E0H2_CUSEU</name>
<keyword evidence="3" id="KW-0963">Cytoplasm</keyword>
<dbReference type="AlphaFoldDB" id="A0A9P1E0H2"/>
<evidence type="ECO:0000256" key="4">
    <source>
        <dbReference type="ARBA" id="ARBA00023242"/>
    </source>
</evidence>
<evidence type="ECO:0000256" key="3">
    <source>
        <dbReference type="ARBA" id="ARBA00022490"/>
    </source>
</evidence>
<evidence type="ECO:0000256" key="2">
    <source>
        <dbReference type="ARBA" id="ARBA00004496"/>
    </source>
</evidence>
<evidence type="ECO:0000313" key="5">
    <source>
        <dbReference type="EMBL" id="CAH9069781.1"/>
    </source>
</evidence>
<dbReference type="GO" id="GO:0005681">
    <property type="term" value="C:spliceosomal complex"/>
    <property type="evidence" value="ECO:0007669"/>
    <property type="project" value="TreeGrafter"/>
</dbReference>
<sequence>MRLVPSDPNQVEELFQFFCECAELNPEPIEEEEQEHNWIFSAEQLENETADGIESEWMNGSIPIGCSNGDDLSHAVLQLQVNDNRFEDAEEMDSDDINQHRGSAT</sequence>
<dbReference type="GO" id="GO:0034715">
    <property type="term" value="C:pICln-Sm protein complex"/>
    <property type="evidence" value="ECO:0007669"/>
    <property type="project" value="TreeGrafter"/>
</dbReference>
<dbReference type="EMBL" id="CAMAPE010000005">
    <property type="protein sequence ID" value="CAH9069781.1"/>
    <property type="molecule type" value="Genomic_DNA"/>
</dbReference>